<keyword evidence="3" id="KW-1185">Reference proteome</keyword>
<proteinExistence type="predicted"/>
<feature type="region of interest" description="Disordered" evidence="1">
    <location>
        <begin position="275"/>
        <end position="299"/>
    </location>
</feature>
<sequence>METPISLYLELEPKATADLEAVARATLSFAAAVKEVAYVLDPSLEVSLKFASGTEGSLSLNTILKTLKEKTTDPATLTAIGLVVLSWFGTDIRQYLMTQSLDAAFKTEKKLSPEEIQQITQAVMKAIEGKVAERNVQQVYRELEKDPAVKGVGATPEPGSKPATIVPRSEFPRYTTPLEEESIVEKRTREEPERVTLISPVLLPGERRWRFSSHEGEFGAPIKDEMFLSDVLQGRHPIVMRTGIEMDVILQTKEDKENGVWVVKERNVLKVINTSPAPTQEELELPKAAIKPNDNQDED</sequence>
<organism evidence="2 3">
    <name type="scientific">Bradyrhizobium japonicum</name>
    <dbReference type="NCBI Taxonomy" id="375"/>
    <lineage>
        <taxon>Bacteria</taxon>
        <taxon>Pseudomonadati</taxon>
        <taxon>Pseudomonadota</taxon>
        <taxon>Alphaproteobacteria</taxon>
        <taxon>Hyphomicrobiales</taxon>
        <taxon>Nitrobacteraceae</taxon>
        <taxon>Bradyrhizobium</taxon>
    </lineage>
</organism>
<dbReference type="EMBL" id="JBEPTQ010000002">
    <property type="protein sequence ID" value="MET4722024.1"/>
    <property type="molecule type" value="Genomic_DNA"/>
</dbReference>
<reference evidence="2 3" key="1">
    <citation type="submission" date="2024-06" db="EMBL/GenBank/DDBJ databases">
        <title>Genomic Encyclopedia of Type Strains, Phase V (KMG-V): Genome sequencing to study the core and pangenomes of soil and plant-associated prokaryotes.</title>
        <authorList>
            <person name="Whitman W."/>
        </authorList>
    </citation>
    <scope>NUCLEOTIDE SEQUENCE [LARGE SCALE GENOMIC DNA]</scope>
    <source>
        <strain evidence="2 3">USDA 160</strain>
    </source>
</reference>
<dbReference type="RefSeq" id="WP_354270279.1">
    <property type="nucleotide sequence ID" value="NZ_JBEPTQ010000002.1"/>
</dbReference>
<evidence type="ECO:0000256" key="1">
    <source>
        <dbReference type="SAM" id="MobiDB-lite"/>
    </source>
</evidence>
<gene>
    <name evidence="2" type="ORF">ABIF63_006130</name>
</gene>
<name>A0ABV2RYK4_BRAJP</name>
<accession>A0ABV2RYK4</accession>
<evidence type="ECO:0000313" key="3">
    <source>
        <dbReference type="Proteomes" id="UP001549291"/>
    </source>
</evidence>
<comment type="caution">
    <text evidence="2">The sequence shown here is derived from an EMBL/GenBank/DDBJ whole genome shotgun (WGS) entry which is preliminary data.</text>
</comment>
<evidence type="ECO:0000313" key="2">
    <source>
        <dbReference type="EMBL" id="MET4722024.1"/>
    </source>
</evidence>
<dbReference type="Proteomes" id="UP001549291">
    <property type="component" value="Unassembled WGS sequence"/>
</dbReference>
<protein>
    <submittedName>
        <fullName evidence="2">Uncharacterized protein</fullName>
    </submittedName>
</protein>